<gene>
    <name evidence="2" type="ORF">EW146_g6292</name>
</gene>
<name>A0A4S4LR32_9AGAM</name>
<evidence type="ECO:0000256" key="1">
    <source>
        <dbReference type="SAM" id="MobiDB-lite"/>
    </source>
</evidence>
<evidence type="ECO:0000313" key="3">
    <source>
        <dbReference type="Proteomes" id="UP000310158"/>
    </source>
</evidence>
<feature type="region of interest" description="Disordered" evidence="1">
    <location>
        <begin position="1"/>
        <end position="35"/>
    </location>
</feature>
<comment type="caution">
    <text evidence="2">The sequence shown here is derived from an EMBL/GenBank/DDBJ whole genome shotgun (WGS) entry which is preliminary data.</text>
</comment>
<dbReference type="EMBL" id="SGPL01000311">
    <property type="protein sequence ID" value="THH13991.1"/>
    <property type="molecule type" value="Genomic_DNA"/>
</dbReference>
<reference evidence="2 3" key="1">
    <citation type="submission" date="2019-02" db="EMBL/GenBank/DDBJ databases">
        <title>Genome sequencing of the rare red list fungi Bondarzewia mesenterica.</title>
        <authorList>
            <person name="Buettner E."/>
            <person name="Kellner H."/>
        </authorList>
    </citation>
    <scope>NUCLEOTIDE SEQUENCE [LARGE SCALE GENOMIC DNA]</scope>
    <source>
        <strain evidence="2 3">DSM 108281</strain>
    </source>
</reference>
<dbReference type="AlphaFoldDB" id="A0A4S4LR32"/>
<sequence>MGTAEKRGGAESTDEGCDKEDEEEQGEKRGMTPSSQDLHLLQFVLPPKHSSCPDHHRLRFVSLPLLQQPFPPHKCYQQPVVSIHMSYTIRSTSSSDLPPVFITVNTPAHTLLIISDPLASDSIPACPRTNASICIALVVFFWYRVRRRCLRGLTVSTNDEEDSIPLTQSGPAHDGNGGIDETNRFWGRMRKRKERAEETLAIFDVGDSDKDELKSAR</sequence>
<feature type="region of interest" description="Disordered" evidence="1">
    <location>
        <begin position="160"/>
        <end position="185"/>
    </location>
</feature>
<protein>
    <submittedName>
        <fullName evidence="2">Uncharacterized protein</fullName>
    </submittedName>
</protein>
<organism evidence="2 3">
    <name type="scientific">Bondarzewia mesenterica</name>
    <dbReference type="NCBI Taxonomy" id="1095465"/>
    <lineage>
        <taxon>Eukaryota</taxon>
        <taxon>Fungi</taxon>
        <taxon>Dikarya</taxon>
        <taxon>Basidiomycota</taxon>
        <taxon>Agaricomycotina</taxon>
        <taxon>Agaricomycetes</taxon>
        <taxon>Russulales</taxon>
        <taxon>Bondarzewiaceae</taxon>
        <taxon>Bondarzewia</taxon>
    </lineage>
</organism>
<feature type="compositionally biased region" description="Acidic residues" evidence="1">
    <location>
        <begin position="12"/>
        <end position="25"/>
    </location>
</feature>
<dbReference type="Proteomes" id="UP000310158">
    <property type="component" value="Unassembled WGS sequence"/>
</dbReference>
<evidence type="ECO:0000313" key="2">
    <source>
        <dbReference type="EMBL" id="THH13991.1"/>
    </source>
</evidence>
<accession>A0A4S4LR32</accession>
<keyword evidence="3" id="KW-1185">Reference proteome</keyword>
<proteinExistence type="predicted"/>